<sequence>IQCVGSRNDQVGNKYCTGVCCKFAIKNARIIKEMYPDTDVTICYIDIRTPGLNFEELYKSAQEVGVRFIRGRPSEIVKDPISGELTVIVEDTLSMTPLQLSADLVVLSAAMVPPEGIGPLGSKLHVLRSKEGFLKEFHIKMNPTLSSKGGIFLAGAIQGPKDISETVAHAGSAAALAAAPLVKGYIEKEMLVPTIDYELCVNCGICKTICAPAAIDIDENGRPTVNEIACKSCGMCMASCPTSAIQLINFTEDQLYDEIIA</sequence>
<dbReference type="GO" id="GO:0051539">
    <property type="term" value="F:4 iron, 4 sulfur cluster binding"/>
    <property type="evidence" value="ECO:0007669"/>
    <property type="project" value="UniProtKB-KW"/>
</dbReference>
<accession>X1UNM7</accession>
<evidence type="ECO:0000256" key="2">
    <source>
        <dbReference type="ARBA" id="ARBA00006561"/>
    </source>
</evidence>
<evidence type="ECO:0000256" key="3">
    <source>
        <dbReference type="ARBA" id="ARBA00022485"/>
    </source>
</evidence>
<evidence type="ECO:0000256" key="5">
    <source>
        <dbReference type="ARBA" id="ARBA00022827"/>
    </source>
</evidence>
<evidence type="ECO:0000259" key="9">
    <source>
        <dbReference type="PROSITE" id="PS51379"/>
    </source>
</evidence>
<evidence type="ECO:0000256" key="8">
    <source>
        <dbReference type="ARBA" id="ARBA00023014"/>
    </source>
</evidence>
<comment type="cofactor">
    <cofactor evidence="1">
        <name>FAD</name>
        <dbReference type="ChEBI" id="CHEBI:57692"/>
    </cofactor>
</comment>
<comment type="caution">
    <text evidence="10">The sequence shown here is derived from an EMBL/GenBank/DDBJ whole genome shotgun (WGS) entry which is preliminary data.</text>
</comment>
<keyword evidence="3" id="KW-0004">4Fe-4S</keyword>
<dbReference type="EMBL" id="BARW01025131">
    <property type="protein sequence ID" value="GAJ05212.1"/>
    <property type="molecule type" value="Genomic_DNA"/>
</dbReference>
<reference evidence="10" key="1">
    <citation type="journal article" date="2014" name="Front. Microbiol.">
        <title>High frequency of phylogenetically diverse reductive dehalogenase-homologous genes in deep subseafloor sedimentary metagenomes.</title>
        <authorList>
            <person name="Kawai M."/>
            <person name="Futagami T."/>
            <person name="Toyoda A."/>
            <person name="Takaki Y."/>
            <person name="Nishi S."/>
            <person name="Hori S."/>
            <person name="Arai W."/>
            <person name="Tsubouchi T."/>
            <person name="Morono Y."/>
            <person name="Uchiyama I."/>
            <person name="Ito T."/>
            <person name="Fujiyama A."/>
            <person name="Inagaki F."/>
            <person name="Takami H."/>
        </authorList>
    </citation>
    <scope>NUCLEOTIDE SEQUENCE</scope>
    <source>
        <strain evidence="10">Expedition CK06-06</strain>
    </source>
</reference>
<gene>
    <name evidence="10" type="ORF">S12H4_41267</name>
</gene>
<keyword evidence="6" id="KW-0560">Oxidoreductase</keyword>
<evidence type="ECO:0000313" key="10">
    <source>
        <dbReference type="EMBL" id="GAJ05212.1"/>
    </source>
</evidence>
<dbReference type="InterPro" id="IPR017896">
    <property type="entry name" value="4Fe4S_Fe-S-bd"/>
</dbReference>
<dbReference type="SUPFAM" id="SSF54862">
    <property type="entry name" value="4Fe-4S ferredoxins"/>
    <property type="match status" value="1"/>
</dbReference>
<dbReference type="PROSITE" id="PS00198">
    <property type="entry name" value="4FE4S_FER_1"/>
    <property type="match status" value="1"/>
</dbReference>
<keyword evidence="7" id="KW-0408">Iron</keyword>
<keyword evidence="5" id="KW-0274">FAD</keyword>
<dbReference type="InterPro" id="IPR036188">
    <property type="entry name" value="FAD/NAD-bd_sf"/>
</dbReference>
<keyword evidence="5" id="KW-0285">Flavoprotein</keyword>
<dbReference type="AlphaFoldDB" id="X1UNM7"/>
<proteinExistence type="inferred from homology"/>
<evidence type="ECO:0000256" key="1">
    <source>
        <dbReference type="ARBA" id="ARBA00001974"/>
    </source>
</evidence>
<dbReference type="SUPFAM" id="SSF51905">
    <property type="entry name" value="FAD/NAD(P)-binding domain"/>
    <property type="match status" value="1"/>
</dbReference>
<protein>
    <recommendedName>
        <fullName evidence="9">4Fe-4S ferredoxin-type domain-containing protein</fullName>
    </recommendedName>
</protein>
<feature type="domain" description="4Fe-4S ferredoxin-type" evidence="9">
    <location>
        <begin position="191"/>
        <end position="220"/>
    </location>
</feature>
<dbReference type="InterPro" id="IPR039650">
    <property type="entry name" value="HdrA-like"/>
</dbReference>
<dbReference type="GO" id="GO:0016491">
    <property type="term" value="F:oxidoreductase activity"/>
    <property type="evidence" value="ECO:0007669"/>
    <property type="project" value="UniProtKB-KW"/>
</dbReference>
<dbReference type="Gene3D" id="3.30.70.20">
    <property type="match status" value="1"/>
</dbReference>
<name>X1UNM7_9ZZZZ</name>
<evidence type="ECO:0000256" key="4">
    <source>
        <dbReference type="ARBA" id="ARBA00022723"/>
    </source>
</evidence>
<comment type="similarity">
    <text evidence="2">Belongs to the HdrA family.</text>
</comment>
<keyword evidence="4" id="KW-0479">Metal-binding</keyword>
<feature type="domain" description="4Fe-4S ferredoxin-type" evidence="9">
    <location>
        <begin position="221"/>
        <end position="250"/>
    </location>
</feature>
<dbReference type="PANTHER" id="PTHR43498:SF1">
    <property type="entry name" value="COB--COM HETERODISULFIDE REDUCTASE IRON-SULFUR SUBUNIT A"/>
    <property type="match status" value="1"/>
</dbReference>
<organism evidence="10">
    <name type="scientific">marine sediment metagenome</name>
    <dbReference type="NCBI Taxonomy" id="412755"/>
    <lineage>
        <taxon>unclassified sequences</taxon>
        <taxon>metagenomes</taxon>
        <taxon>ecological metagenomes</taxon>
    </lineage>
</organism>
<keyword evidence="8" id="KW-0411">Iron-sulfur</keyword>
<dbReference type="Pfam" id="PF12838">
    <property type="entry name" value="Fer4_7"/>
    <property type="match status" value="1"/>
</dbReference>
<dbReference type="GO" id="GO:0046872">
    <property type="term" value="F:metal ion binding"/>
    <property type="evidence" value="ECO:0007669"/>
    <property type="project" value="UniProtKB-KW"/>
</dbReference>
<feature type="non-terminal residue" evidence="10">
    <location>
        <position position="1"/>
    </location>
</feature>
<feature type="non-terminal residue" evidence="10">
    <location>
        <position position="261"/>
    </location>
</feature>
<evidence type="ECO:0000256" key="7">
    <source>
        <dbReference type="ARBA" id="ARBA00023004"/>
    </source>
</evidence>
<dbReference type="InterPro" id="IPR017900">
    <property type="entry name" value="4Fe4S_Fe_S_CS"/>
</dbReference>
<dbReference type="PANTHER" id="PTHR43498">
    <property type="entry name" value="FERREDOXIN:COB-COM HETERODISULFIDE REDUCTASE SUBUNIT A"/>
    <property type="match status" value="1"/>
</dbReference>
<evidence type="ECO:0000256" key="6">
    <source>
        <dbReference type="ARBA" id="ARBA00023002"/>
    </source>
</evidence>
<dbReference type="PROSITE" id="PS51379">
    <property type="entry name" value="4FE4S_FER_2"/>
    <property type="match status" value="2"/>
</dbReference>